<keyword evidence="1" id="KW-1133">Transmembrane helix</keyword>
<feature type="transmembrane region" description="Helical" evidence="1">
    <location>
        <begin position="12"/>
        <end position="31"/>
    </location>
</feature>
<organism evidence="2 3">
    <name type="scientific">Thermoproteus tenax spherical virus 1</name>
    <dbReference type="NCBI Taxonomy" id="292639"/>
    <lineage>
        <taxon>Viruses</taxon>
        <taxon>Viruses incertae sedis</taxon>
        <taxon>Globuloviridae</taxon>
        <taxon>Alphaglobulovirus</taxon>
        <taxon>Alphaglobulovirus cinderense</taxon>
    </lineage>
</organism>
<dbReference type="GeneID" id="5141634"/>
<reference evidence="2 3" key="1">
    <citation type="journal article" date="2006" name="Virology">
        <title>TTSV1, a new virus-like particle isolated from the hyperthermophilic crenarchaeote Thermoproteus tenax.</title>
        <authorList>
            <person name="Ahn D.G."/>
            <person name="Kim S.I."/>
            <person name="Rhee J.K."/>
            <person name="Kim K.P."/>
            <person name="Pan J.G."/>
            <person name="Oh J.W."/>
        </authorList>
    </citation>
    <scope>NUCLEOTIDE SEQUENCE</scope>
</reference>
<dbReference type="EMBL" id="AY722806">
    <property type="protein sequence ID" value="AAU25978.1"/>
    <property type="molecule type" value="Genomic_DNA"/>
</dbReference>
<accession>Q647D4</accession>
<dbReference type="Proteomes" id="UP000006730">
    <property type="component" value="Segment"/>
</dbReference>
<dbReference type="RefSeq" id="YP_164369.1">
    <property type="nucleotide sequence ID" value="NC_006556.1"/>
</dbReference>
<dbReference type="KEGG" id="vg:5141634"/>
<proteinExistence type="predicted"/>
<keyword evidence="3" id="KW-1185">Reference proteome</keyword>
<protein>
    <submittedName>
        <fullName evidence="2">Uncharacterized protein</fullName>
    </submittedName>
</protein>
<keyword evidence="1" id="KW-0812">Transmembrane</keyword>
<name>Q647D4_9VIRU</name>
<evidence type="ECO:0000313" key="2">
    <source>
        <dbReference type="EMBL" id="AAU25978.1"/>
    </source>
</evidence>
<keyword evidence="1" id="KW-0472">Membrane</keyword>
<feature type="transmembrane region" description="Helical" evidence="1">
    <location>
        <begin position="64"/>
        <end position="89"/>
    </location>
</feature>
<evidence type="ECO:0000256" key="1">
    <source>
        <dbReference type="SAM" id="Phobius"/>
    </source>
</evidence>
<feature type="transmembrane region" description="Helical" evidence="1">
    <location>
        <begin position="38"/>
        <end position="58"/>
    </location>
</feature>
<sequence length="105" mass="11570">MFFYMLRHLDLALDMIAVFGLALILLSYIMPVSHMNDIIAGTIAVVAIDLVVSLGMPSDAVEDAFALIAMLAAVFGFYPPLMYMIALLIKAYDIHEDAKGLKYII</sequence>
<evidence type="ECO:0000313" key="3">
    <source>
        <dbReference type="Proteomes" id="UP000006730"/>
    </source>
</evidence>